<sequence>MAFVLIVVPASVYAEVCTTVGTSPYFTGDGNFALLEPAFEDYAHMLDDACAAWGFTARDECGIVTLMGDVGLNAIATHCDEIPVIIYNRQLSGIVGGDGAEFVIAHELGHHFCGHLDHPSDDFVAVRAEELEADRFAGATLRKMNRKLEHILDITSIFPEEEGDTHPSRPLRETAIRAGWINPETALDCR</sequence>
<proteinExistence type="predicted"/>
<name>A0A975P572_9RHOB</name>
<reference evidence="2" key="1">
    <citation type="submission" date="2021-06" db="EMBL/GenBank/DDBJ databases">
        <title>Direct submission.</title>
        <authorList>
            <person name="Lee C.-S."/>
            <person name="Jin L."/>
        </authorList>
    </citation>
    <scope>NUCLEOTIDE SEQUENCE</scope>
    <source>
        <strain evidence="2">Con5</strain>
    </source>
</reference>
<dbReference type="EMBL" id="CP076361">
    <property type="protein sequence ID" value="QWK89233.1"/>
    <property type="molecule type" value="Genomic_DNA"/>
</dbReference>
<feature type="domain" description="IrrE N-terminal-like" evidence="1">
    <location>
        <begin position="61"/>
        <end position="141"/>
    </location>
</feature>
<protein>
    <submittedName>
        <fullName evidence="2">ImmA/IrrE family metallo-endopeptidase</fullName>
    </submittedName>
</protein>
<dbReference type="RefSeq" id="WP_215505753.1">
    <property type="nucleotide sequence ID" value="NZ_CP076361.1"/>
</dbReference>
<dbReference type="Pfam" id="PF06114">
    <property type="entry name" value="Peptidase_M78"/>
    <property type="match status" value="1"/>
</dbReference>
<dbReference type="Gene3D" id="3.30.2010.10">
    <property type="entry name" value="Metalloproteases ('zincins'), catalytic domain"/>
    <property type="match status" value="1"/>
</dbReference>
<dbReference type="Proteomes" id="UP000679352">
    <property type="component" value="Chromosome"/>
</dbReference>
<gene>
    <name evidence="2" type="ORF">KM031_10155</name>
</gene>
<evidence type="ECO:0000313" key="2">
    <source>
        <dbReference type="EMBL" id="QWK89233.1"/>
    </source>
</evidence>
<keyword evidence="3" id="KW-1185">Reference proteome</keyword>
<accession>A0A975P572</accession>
<dbReference type="InterPro" id="IPR010359">
    <property type="entry name" value="IrrE_HExxH"/>
</dbReference>
<dbReference type="KEGG" id="gfu:KM031_10155"/>
<dbReference type="AlphaFoldDB" id="A0A975P572"/>
<evidence type="ECO:0000259" key="1">
    <source>
        <dbReference type="Pfam" id="PF06114"/>
    </source>
</evidence>
<organism evidence="2 3">
    <name type="scientific">Gemmobacter fulvus</name>
    <dbReference type="NCBI Taxonomy" id="2840474"/>
    <lineage>
        <taxon>Bacteria</taxon>
        <taxon>Pseudomonadati</taxon>
        <taxon>Pseudomonadota</taxon>
        <taxon>Alphaproteobacteria</taxon>
        <taxon>Rhodobacterales</taxon>
        <taxon>Paracoccaceae</taxon>
        <taxon>Gemmobacter</taxon>
    </lineage>
</organism>
<evidence type="ECO:0000313" key="3">
    <source>
        <dbReference type="Proteomes" id="UP000679352"/>
    </source>
</evidence>